<feature type="transmembrane region" description="Helical" evidence="4">
    <location>
        <begin position="6"/>
        <end position="24"/>
    </location>
</feature>
<keyword evidence="7" id="KW-1185">Reference proteome</keyword>
<evidence type="ECO:0000256" key="3">
    <source>
        <dbReference type="ARBA" id="ARBA00022801"/>
    </source>
</evidence>
<keyword evidence="3" id="KW-0378">Hydrolase</keyword>
<dbReference type="PANTHER" id="PTHR30404">
    <property type="entry name" value="N-ACETYLMURAMOYL-L-ALANINE AMIDASE"/>
    <property type="match status" value="1"/>
</dbReference>
<dbReference type="InterPro" id="IPR002508">
    <property type="entry name" value="MurNAc-LAA_cat"/>
</dbReference>
<dbReference type="EC" id="3.5.1.28" evidence="2"/>
<dbReference type="Pfam" id="PF01520">
    <property type="entry name" value="Amidase_3"/>
    <property type="match status" value="1"/>
</dbReference>
<dbReference type="EMBL" id="JAKLTR010000010">
    <property type="protein sequence ID" value="MCG2615845.1"/>
    <property type="molecule type" value="Genomic_DNA"/>
</dbReference>
<dbReference type="InterPro" id="IPR050695">
    <property type="entry name" value="N-acetylmuramoyl_amidase_3"/>
</dbReference>
<evidence type="ECO:0000313" key="6">
    <source>
        <dbReference type="EMBL" id="MCG2615845.1"/>
    </source>
</evidence>
<evidence type="ECO:0000256" key="1">
    <source>
        <dbReference type="ARBA" id="ARBA00001561"/>
    </source>
</evidence>
<feature type="transmembrane region" description="Helical" evidence="4">
    <location>
        <begin position="97"/>
        <end position="120"/>
    </location>
</feature>
<evidence type="ECO:0000256" key="2">
    <source>
        <dbReference type="ARBA" id="ARBA00011901"/>
    </source>
</evidence>
<accession>A0ABS9KU41</accession>
<feature type="transmembrane region" description="Helical" evidence="4">
    <location>
        <begin position="36"/>
        <end position="57"/>
    </location>
</feature>
<dbReference type="Pfam" id="PF05569">
    <property type="entry name" value="Peptidase_M56"/>
    <property type="match status" value="1"/>
</dbReference>
<dbReference type="Gene3D" id="3.40.630.40">
    <property type="entry name" value="Zn-dependent exopeptidases"/>
    <property type="match status" value="1"/>
</dbReference>
<dbReference type="RefSeq" id="WP_237874129.1">
    <property type="nucleotide sequence ID" value="NZ_JAKLTR010000010.1"/>
</dbReference>
<sequence>MKLLIYIGQVIVLSGLLYGYYHLFLRNGSFNRFNRFCLLMVCVLSVLIPCISIPLTWPASGSESQGMVRLLETVYVDPSEQQPTGVPSISLPEQSTVSWSMILTVVYVSVALLFLGRLLIGLNKLRKTALFYHYKQVGNVKVFLTKEAGTPFSFFNIVFWDDEVDLQSEKGKQIFHHEMIHVQQKHSYDVILTELLTIIYWVNPFFHLIKKELRVIHEFLADEPAALDNSSGDYAELLLMRSLRTKQSLVNPFFHNQIKRRIAMITKTSITRSRYARQFMILPLAAVLFGMVAFRLKPVRVNSPGKKELTVVVDAGHGGFDPGAKSPDHRFEEATMTLEFATLMQSLAPEYGIKVILTRENEEAIGKTKQEDLMNRLRISKEAKPDMFFSFHVNSTGKADAYQANRSGFDIFIAGKREDMGGKVIASALLEKLSSVYKAEKVVKQRNDAGVYVLDQNNVPSVMLQCGYINNQKDLEFFNNKENREKVVRIVLAVLLDSAAT</sequence>
<dbReference type="SUPFAM" id="SSF53187">
    <property type="entry name" value="Zn-dependent exopeptidases"/>
    <property type="match status" value="1"/>
</dbReference>
<organism evidence="6 7">
    <name type="scientific">Terrimonas ginsenosidimutans</name>
    <dbReference type="NCBI Taxonomy" id="2908004"/>
    <lineage>
        <taxon>Bacteria</taxon>
        <taxon>Pseudomonadati</taxon>
        <taxon>Bacteroidota</taxon>
        <taxon>Chitinophagia</taxon>
        <taxon>Chitinophagales</taxon>
        <taxon>Chitinophagaceae</taxon>
        <taxon>Terrimonas</taxon>
    </lineage>
</organism>
<evidence type="ECO:0000259" key="5">
    <source>
        <dbReference type="SMART" id="SM00646"/>
    </source>
</evidence>
<comment type="caution">
    <text evidence="6">The sequence shown here is derived from an EMBL/GenBank/DDBJ whole genome shotgun (WGS) entry which is preliminary data.</text>
</comment>
<dbReference type="InterPro" id="IPR008756">
    <property type="entry name" value="Peptidase_M56"/>
</dbReference>
<feature type="domain" description="MurNAc-LAA" evidence="5">
    <location>
        <begin position="377"/>
        <end position="495"/>
    </location>
</feature>
<evidence type="ECO:0000313" key="7">
    <source>
        <dbReference type="Proteomes" id="UP001165367"/>
    </source>
</evidence>
<feature type="transmembrane region" description="Helical" evidence="4">
    <location>
        <begin position="279"/>
        <end position="296"/>
    </location>
</feature>
<protein>
    <recommendedName>
        <fullName evidence="2">N-acetylmuramoyl-L-alanine amidase</fullName>
        <ecNumber evidence="2">3.5.1.28</ecNumber>
    </recommendedName>
</protein>
<comment type="catalytic activity">
    <reaction evidence="1">
        <text>Hydrolyzes the link between N-acetylmuramoyl residues and L-amino acid residues in certain cell-wall glycopeptides.</text>
        <dbReference type="EC" id="3.5.1.28"/>
    </reaction>
</comment>
<keyword evidence="4" id="KW-1133">Transmembrane helix</keyword>
<dbReference type="PANTHER" id="PTHR30404:SF0">
    <property type="entry name" value="N-ACETYLMURAMOYL-L-ALANINE AMIDASE AMIC"/>
    <property type="match status" value="1"/>
</dbReference>
<proteinExistence type="predicted"/>
<dbReference type="CDD" id="cd02696">
    <property type="entry name" value="MurNAc-LAA"/>
    <property type="match status" value="1"/>
</dbReference>
<reference evidence="6" key="1">
    <citation type="submission" date="2022-01" db="EMBL/GenBank/DDBJ databases">
        <authorList>
            <person name="Jo J.-H."/>
            <person name="Im W.-T."/>
        </authorList>
    </citation>
    <scope>NUCLEOTIDE SEQUENCE</scope>
    <source>
        <strain evidence="6">NA20</strain>
    </source>
</reference>
<evidence type="ECO:0000256" key="4">
    <source>
        <dbReference type="SAM" id="Phobius"/>
    </source>
</evidence>
<name>A0ABS9KU41_9BACT</name>
<dbReference type="CDD" id="cd07341">
    <property type="entry name" value="M56_BlaR1_MecR1_like"/>
    <property type="match status" value="1"/>
</dbReference>
<keyword evidence="4" id="KW-0472">Membrane</keyword>
<dbReference type="Proteomes" id="UP001165367">
    <property type="component" value="Unassembled WGS sequence"/>
</dbReference>
<gene>
    <name evidence="6" type="ORF">LZZ85_16235</name>
</gene>
<keyword evidence="4" id="KW-0812">Transmembrane</keyword>
<dbReference type="SMART" id="SM00646">
    <property type="entry name" value="Ami_3"/>
    <property type="match status" value="1"/>
</dbReference>